<evidence type="ECO:0000313" key="3">
    <source>
        <dbReference type="Proteomes" id="UP001148838"/>
    </source>
</evidence>
<keyword evidence="3" id="KW-1185">Reference proteome</keyword>
<reference evidence="2 3" key="1">
    <citation type="journal article" date="2022" name="Allergy">
        <title>Genome assembly and annotation of Periplaneta americana reveal a comprehensive cockroach allergen profile.</title>
        <authorList>
            <person name="Wang L."/>
            <person name="Xiong Q."/>
            <person name="Saelim N."/>
            <person name="Wang L."/>
            <person name="Nong W."/>
            <person name="Wan A.T."/>
            <person name="Shi M."/>
            <person name="Liu X."/>
            <person name="Cao Q."/>
            <person name="Hui J.H.L."/>
            <person name="Sookrung N."/>
            <person name="Leung T.F."/>
            <person name="Tungtrongchitr A."/>
            <person name="Tsui S.K.W."/>
        </authorList>
    </citation>
    <scope>NUCLEOTIDE SEQUENCE [LARGE SCALE GENOMIC DNA]</scope>
    <source>
        <strain evidence="2">PWHHKU_190912</strain>
    </source>
</reference>
<dbReference type="Proteomes" id="UP001148838">
    <property type="component" value="Unassembled WGS sequence"/>
</dbReference>
<accession>A0ABQ8S961</accession>
<dbReference type="EMBL" id="JAJSOF020000033">
    <property type="protein sequence ID" value="KAJ4430426.1"/>
    <property type="molecule type" value="Genomic_DNA"/>
</dbReference>
<dbReference type="Pfam" id="PF13358">
    <property type="entry name" value="DDE_3"/>
    <property type="match status" value="1"/>
</dbReference>
<feature type="domain" description="Tc1-like transposase DDE" evidence="1">
    <location>
        <begin position="49"/>
        <end position="199"/>
    </location>
</feature>
<sequence>MTIFRRLREFGMYSYMPILKPLLSTTNKQNRKIWCRSKRNWYMEHWGKVLFSDESRFQLYSSRKVRVRRTPTEKFLPDCLVPAVQGGGGAVMIWGCMSAAGTGILRFIQGTMNSEEYTTTMRENMLPSAQMLHNGYFVYQQDNATYHKSAATMQWFENEGISLLQWPARSPDLNPIENLWNIIGVRVADRQPRNVQELREIISEVWNEITPQECRKLILGMRKRITLCLKEKGGPIDY</sequence>
<dbReference type="InterPro" id="IPR038717">
    <property type="entry name" value="Tc1-like_DDE_dom"/>
</dbReference>
<dbReference type="InterPro" id="IPR052338">
    <property type="entry name" value="Transposase_5"/>
</dbReference>
<name>A0ABQ8S961_PERAM</name>
<dbReference type="Gene3D" id="3.30.420.10">
    <property type="entry name" value="Ribonuclease H-like superfamily/Ribonuclease H"/>
    <property type="match status" value="1"/>
</dbReference>
<proteinExistence type="predicted"/>
<organism evidence="2 3">
    <name type="scientific">Periplaneta americana</name>
    <name type="common">American cockroach</name>
    <name type="synonym">Blatta americana</name>
    <dbReference type="NCBI Taxonomy" id="6978"/>
    <lineage>
        <taxon>Eukaryota</taxon>
        <taxon>Metazoa</taxon>
        <taxon>Ecdysozoa</taxon>
        <taxon>Arthropoda</taxon>
        <taxon>Hexapoda</taxon>
        <taxon>Insecta</taxon>
        <taxon>Pterygota</taxon>
        <taxon>Neoptera</taxon>
        <taxon>Polyneoptera</taxon>
        <taxon>Dictyoptera</taxon>
        <taxon>Blattodea</taxon>
        <taxon>Blattoidea</taxon>
        <taxon>Blattidae</taxon>
        <taxon>Blattinae</taxon>
        <taxon>Periplaneta</taxon>
    </lineage>
</organism>
<evidence type="ECO:0000313" key="2">
    <source>
        <dbReference type="EMBL" id="KAJ4430426.1"/>
    </source>
</evidence>
<dbReference type="InterPro" id="IPR036397">
    <property type="entry name" value="RNaseH_sf"/>
</dbReference>
<comment type="caution">
    <text evidence="2">The sequence shown here is derived from an EMBL/GenBank/DDBJ whole genome shotgun (WGS) entry which is preliminary data.</text>
</comment>
<gene>
    <name evidence="2" type="ORF">ANN_22642</name>
</gene>
<dbReference type="PANTHER" id="PTHR23022">
    <property type="entry name" value="TRANSPOSABLE ELEMENT-RELATED"/>
    <property type="match status" value="1"/>
</dbReference>
<evidence type="ECO:0000259" key="1">
    <source>
        <dbReference type="Pfam" id="PF13358"/>
    </source>
</evidence>
<dbReference type="PANTHER" id="PTHR23022:SF135">
    <property type="entry name" value="SI:DKEY-77F5.3"/>
    <property type="match status" value="1"/>
</dbReference>
<protein>
    <recommendedName>
        <fullName evidence="1">Tc1-like transposase DDE domain-containing protein</fullName>
    </recommendedName>
</protein>